<dbReference type="EMBL" id="CAFBLI010000054">
    <property type="protein sequence ID" value="CAB4868658.1"/>
    <property type="molecule type" value="Genomic_DNA"/>
</dbReference>
<reference evidence="8" key="1">
    <citation type="submission" date="2020-05" db="EMBL/GenBank/DDBJ databases">
        <authorList>
            <person name="Chiriac C."/>
            <person name="Salcher M."/>
            <person name="Ghai R."/>
            <person name="Kavagutti S V."/>
        </authorList>
    </citation>
    <scope>NUCLEOTIDE SEQUENCE</scope>
</reference>
<dbReference type="InterPro" id="IPR020568">
    <property type="entry name" value="Ribosomal_Su5_D2-typ_SF"/>
</dbReference>
<evidence type="ECO:0000256" key="2">
    <source>
        <dbReference type="ARBA" id="ARBA00022722"/>
    </source>
</evidence>
<sequence length="111" mass="11967">MLPAANRLKKKSDFAIALSGRKINSKSFQLFLHRSTENAPPKAGLIVAKSVGNSVVRHRVARKLRHAISPILPLLPNGSLLVARAFPQSASEISSTQLSDEFEAALKKALA</sequence>
<proteinExistence type="inferred from homology"/>
<dbReference type="Gene3D" id="3.30.230.10">
    <property type="match status" value="1"/>
</dbReference>
<evidence type="ECO:0000313" key="6">
    <source>
        <dbReference type="EMBL" id="CAB4603208.1"/>
    </source>
</evidence>
<organism evidence="8">
    <name type="scientific">freshwater metagenome</name>
    <dbReference type="NCBI Taxonomy" id="449393"/>
    <lineage>
        <taxon>unclassified sequences</taxon>
        <taxon>metagenomes</taxon>
        <taxon>ecological metagenomes</taxon>
    </lineage>
</organism>
<dbReference type="GO" id="GO:0004526">
    <property type="term" value="F:ribonuclease P activity"/>
    <property type="evidence" value="ECO:0007669"/>
    <property type="project" value="InterPro"/>
</dbReference>
<evidence type="ECO:0000313" key="10">
    <source>
        <dbReference type="EMBL" id="CAB4868658.1"/>
    </source>
</evidence>
<dbReference type="EMBL" id="CAEZYJ010000039">
    <property type="protein sequence ID" value="CAB4717212.1"/>
    <property type="molecule type" value="Genomic_DNA"/>
</dbReference>
<evidence type="ECO:0000256" key="1">
    <source>
        <dbReference type="ARBA" id="ARBA00022694"/>
    </source>
</evidence>
<keyword evidence="1" id="KW-0819">tRNA processing</keyword>
<dbReference type="EMBL" id="CAEZXH010000021">
    <property type="protein sequence ID" value="CAB4680537.1"/>
    <property type="molecule type" value="Genomic_DNA"/>
</dbReference>
<evidence type="ECO:0000313" key="9">
    <source>
        <dbReference type="EMBL" id="CAB4767318.1"/>
    </source>
</evidence>
<dbReference type="GO" id="GO:0042781">
    <property type="term" value="F:3'-tRNA processing endoribonuclease activity"/>
    <property type="evidence" value="ECO:0007669"/>
    <property type="project" value="TreeGrafter"/>
</dbReference>
<keyword evidence="5" id="KW-0694">RNA-binding</keyword>
<dbReference type="HAMAP" id="MF_00227">
    <property type="entry name" value="RNase_P"/>
    <property type="match status" value="1"/>
</dbReference>
<dbReference type="EMBL" id="CAEZUJ010000038">
    <property type="protein sequence ID" value="CAB4603208.1"/>
    <property type="molecule type" value="Genomic_DNA"/>
</dbReference>
<dbReference type="NCBIfam" id="TIGR00188">
    <property type="entry name" value="rnpA"/>
    <property type="match status" value="1"/>
</dbReference>
<gene>
    <name evidence="6" type="ORF">UFOPK1811_00953</name>
    <name evidence="7" type="ORF">UFOPK2360_00511</name>
    <name evidence="8" type="ORF">UFOPK2659_00414</name>
    <name evidence="9" type="ORF">UFOPK2922_00114</name>
    <name evidence="10" type="ORF">UFOPK3306_00807</name>
</gene>
<dbReference type="PANTHER" id="PTHR33992:SF1">
    <property type="entry name" value="RIBONUCLEASE P PROTEIN COMPONENT"/>
    <property type="match status" value="1"/>
</dbReference>
<dbReference type="InterPro" id="IPR014721">
    <property type="entry name" value="Ribsml_uS5_D2-typ_fold_subgr"/>
</dbReference>
<dbReference type="GO" id="GO:0030677">
    <property type="term" value="C:ribonuclease P complex"/>
    <property type="evidence" value="ECO:0007669"/>
    <property type="project" value="TreeGrafter"/>
</dbReference>
<evidence type="ECO:0000256" key="3">
    <source>
        <dbReference type="ARBA" id="ARBA00022759"/>
    </source>
</evidence>
<dbReference type="AlphaFoldDB" id="A0A6J6R289"/>
<keyword evidence="2" id="KW-0540">Nuclease</keyword>
<protein>
    <submittedName>
        <fullName evidence="8">Unannotated protein</fullName>
    </submittedName>
</protein>
<name>A0A6J6R289_9ZZZZ</name>
<accession>A0A6J6R289</accession>
<dbReference type="PANTHER" id="PTHR33992">
    <property type="entry name" value="RIBONUCLEASE P PROTEIN COMPONENT"/>
    <property type="match status" value="1"/>
</dbReference>
<keyword evidence="3" id="KW-0255">Endonuclease</keyword>
<dbReference type="InterPro" id="IPR000100">
    <property type="entry name" value="RNase_P"/>
</dbReference>
<dbReference type="GO" id="GO:0000049">
    <property type="term" value="F:tRNA binding"/>
    <property type="evidence" value="ECO:0007669"/>
    <property type="project" value="InterPro"/>
</dbReference>
<evidence type="ECO:0000256" key="5">
    <source>
        <dbReference type="ARBA" id="ARBA00022884"/>
    </source>
</evidence>
<dbReference type="EMBL" id="CAEZZS010000002">
    <property type="protein sequence ID" value="CAB4767318.1"/>
    <property type="molecule type" value="Genomic_DNA"/>
</dbReference>
<evidence type="ECO:0000256" key="4">
    <source>
        <dbReference type="ARBA" id="ARBA00022801"/>
    </source>
</evidence>
<evidence type="ECO:0000313" key="7">
    <source>
        <dbReference type="EMBL" id="CAB4680537.1"/>
    </source>
</evidence>
<evidence type="ECO:0000313" key="8">
    <source>
        <dbReference type="EMBL" id="CAB4717212.1"/>
    </source>
</evidence>
<dbReference type="SUPFAM" id="SSF54211">
    <property type="entry name" value="Ribosomal protein S5 domain 2-like"/>
    <property type="match status" value="1"/>
</dbReference>
<keyword evidence="4" id="KW-0378">Hydrolase</keyword>
<dbReference type="Pfam" id="PF00825">
    <property type="entry name" value="Ribonuclease_P"/>
    <property type="match status" value="1"/>
</dbReference>